<dbReference type="EMBL" id="CACVAR010000201">
    <property type="protein sequence ID" value="CAA6810383.1"/>
    <property type="molecule type" value="Genomic_DNA"/>
</dbReference>
<proteinExistence type="predicted"/>
<gene>
    <name evidence="1" type="ORF">HELGO_WM16080</name>
</gene>
<evidence type="ECO:0000313" key="1">
    <source>
        <dbReference type="EMBL" id="CAA6810383.1"/>
    </source>
</evidence>
<name>A0A6S6T5I9_9BACT</name>
<dbReference type="AlphaFoldDB" id="A0A6S6T5I9"/>
<protein>
    <submittedName>
        <fullName evidence="1">Uncharacterized protein</fullName>
    </submittedName>
</protein>
<organism evidence="1">
    <name type="scientific">uncultured Sulfurovum sp</name>
    <dbReference type="NCBI Taxonomy" id="269237"/>
    <lineage>
        <taxon>Bacteria</taxon>
        <taxon>Pseudomonadati</taxon>
        <taxon>Campylobacterota</taxon>
        <taxon>Epsilonproteobacteria</taxon>
        <taxon>Campylobacterales</taxon>
        <taxon>Sulfurovaceae</taxon>
        <taxon>Sulfurovum</taxon>
        <taxon>environmental samples</taxon>
    </lineage>
</organism>
<accession>A0A6S6T5I9</accession>
<reference evidence="1" key="1">
    <citation type="submission" date="2020-01" db="EMBL/GenBank/DDBJ databases">
        <authorList>
            <person name="Meier V. D."/>
            <person name="Meier V D."/>
        </authorList>
    </citation>
    <scope>NUCLEOTIDE SEQUENCE</scope>
    <source>
        <strain evidence="1">HLG_WM_MAG_03</strain>
    </source>
</reference>
<sequence>MSNNILNKSDQRTFGDAYIKELIKVIRAEGKDSSGKLVRSIDYRLKDTVRDISILIESEKYLNYIDEGRKPGTYPNISDLKKWASVNNISQDAVFPIAKSIYEFGIKPTNIFNRTETNVLNGRAFDELEDNIADNIEEDLFNNFNN</sequence>